<dbReference type="AlphaFoldDB" id="A0A915D3N5"/>
<evidence type="ECO:0000313" key="2">
    <source>
        <dbReference type="WBParaSite" id="jg15505"/>
    </source>
</evidence>
<organism evidence="1 2">
    <name type="scientific">Ditylenchus dipsaci</name>
    <dbReference type="NCBI Taxonomy" id="166011"/>
    <lineage>
        <taxon>Eukaryota</taxon>
        <taxon>Metazoa</taxon>
        <taxon>Ecdysozoa</taxon>
        <taxon>Nematoda</taxon>
        <taxon>Chromadorea</taxon>
        <taxon>Rhabditida</taxon>
        <taxon>Tylenchina</taxon>
        <taxon>Tylenchomorpha</taxon>
        <taxon>Sphaerularioidea</taxon>
        <taxon>Anguinidae</taxon>
        <taxon>Anguininae</taxon>
        <taxon>Ditylenchus</taxon>
    </lineage>
</organism>
<proteinExistence type="predicted"/>
<sequence>MTRISEELQKNREYAGKQSWFIANMESEHRAETACLNLEKQNSDCLKSINQLNSDLFNVGEKEDVAEQIEMWKGLIQIFEQKIKLHRAKGSAKSTFGDDKAMGDRMYY</sequence>
<evidence type="ECO:0000313" key="1">
    <source>
        <dbReference type="Proteomes" id="UP000887574"/>
    </source>
</evidence>
<keyword evidence="1" id="KW-1185">Reference proteome</keyword>
<name>A0A915D3N5_9BILA</name>
<protein>
    <submittedName>
        <fullName evidence="2">Uncharacterized protein</fullName>
    </submittedName>
</protein>
<accession>A0A915D3N5</accession>
<reference evidence="2" key="1">
    <citation type="submission" date="2022-11" db="UniProtKB">
        <authorList>
            <consortium name="WormBaseParasite"/>
        </authorList>
    </citation>
    <scope>IDENTIFICATION</scope>
</reference>
<dbReference type="WBParaSite" id="jg15505">
    <property type="protein sequence ID" value="jg15505"/>
    <property type="gene ID" value="jg15505"/>
</dbReference>
<dbReference type="Proteomes" id="UP000887574">
    <property type="component" value="Unplaced"/>
</dbReference>